<dbReference type="Proteomes" id="UP000825935">
    <property type="component" value="Chromosome 24"/>
</dbReference>
<evidence type="ECO:0000313" key="4">
    <source>
        <dbReference type="Proteomes" id="UP000825935"/>
    </source>
</evidence>
<proteinExistence type="predicted"/>
<dbReference type="PROSITE" id="PS51140">
    <property type="entry name" value="CUE"/>
    <property type="match status" value="1"/>
</dbReference>
<dbReference type="InterPro" id="IPR009060">
    <property type="entry name" value="UBA-like_sf"/>
</dbReference>
<feature type="domain" description="CUE" evidence="2">
    <location>
        <begin position="54"/>
        <end position="97"/>
    </location>
</feature>
<keyword evidence="1" id="KW-0175">Coiled coil</keyword>
<feature type="coiled-coil region" evidence="1">
    <location>
        <begin position="193"/>
        <end position="258"/>
    </location>
</feature>
<dbReference type="Pfam" id="PF02845">
    <property type="entry name" value="CUE"/>
    <property type="match status" value="1"/>
</dbReference>
<dbReference type="CDD" id="cd14279">
    <property type="entry name" value="CUE"/>
    <property type="match status" value="1"/>
</dbReference>
<dbReference type="EMBL" id="CM035429">
    <property type="protein sequence ID" value="KAH7299803.1"/>
    <property type="molecule type" value="Genomic_DNA"/>
</dbReference>
<name>A0A8T2RWK3_CERRI</name>
<evidence type="ECO:0000256" key="1">
    <source>
        <dbReference type="SAM" id="Coils"/>
    </source>
</evidence>
<keyword evidence="4" id="KW-1185">Reference proteome</keyword>
<accession>A0A8T2RWK3</accession>
<comment type="caution">
    <text evidence="3">The sequence shown here is derived from an EMBL/GenBank/DDBJ whole genome shotgun (WGS) entry which is preliminary data.</text>
</comment>
<dbReference type="AlphaFoldDB" id="A0A8T2RWK3"/>
<sequence>MSAVVCVKRSLFEEIHPPVPKRLRCRGSSPTHLHPSRSGCLVGSNEVESVTSSDPANQVSQLRSLFPDMDGEVIQKVLESNGNNLDSAIRSLNELRLSSDRGADINHGYTENNESNLMIGQKGDLQGIGPQPDAVEIVSADKENSGKFEGSQWVELFVREMLSASNLDDAKDRATRALEAFETTLVSRSGCVFQELQKENTVLKQQIQTLIRENHVLKRAVTIQHERQLEHENCAQEVQTLKQLVVQYQDQVRTLELNNYSLSLHLRRAQEGSSMPGRFHPDVF</sequence>
<gene>
    <name evidence="3" type="ORF">KP509_24G030600</name>
</gene>
<dbReference type="PANTHER" id="PTHR31245">
    <property type="entry name" value="UBIQUITIN SYSTEM COMPONENT CUE PROTEIN"/>
    <property type="match status" value="1"/>
</dbReference>
<organism evidence="3 4">
    <name type="scientific">Ceratopteris richardii</name>
    <name type="common">Triangle waterfern</name>
    <dbReference type="NCBI Taxonomy" id="49495"/>
    <lineage>
        <taxon>Eukaryota</taxon>
        <taxon>Viridiplantae</taxon>
        <taxon>Streptophyta</taxon>
        <taxon>Embryophyta</taxon>
        <taxon>Tracheophyta</taxon>
        <taxon>Polypodiopsida</taxon>
        <taxon>Polypodiidae</taxon>
        <taxon>Polypodiales</taxon>
        <taxon>Pteridineae</taxon>
        <taxon>Pteridaceae</taxon>
        <taxon>Parkerioideae</taxon>
        <taxon>Ceratopteris</taxon>
    </lineage>
</organism>
<dbReference type="InterPro" id="IPR003892">
    <property type="entry name" value="CUE"/>
</dbReference>
<evidence type="ECO:0000313" key="3">
    <source>
        <dbReference type="EMBL" id="KAH7299803.1"/>
    </source>
</evidence>
<dbReference type="OMA" id="HERQKEC"/>
<dbReference type="SMART" id="SM00546">
    <property type="entry name" value="CUE"/>
    <property type="match status" value="1"/>
</dbReference>
<dbReference type="OrthoDB" id="440455at2759"/>
<protein>
    <recommendedName>
        <fullName evidence="2">CUE domain-containing protein</fullName>
    </recommendedName>
</protein>
<reference evidence="3" key="1">
    <citation type="submission" date="2021-08" db="EMBL/GenBank/DDBJ databases">
        <title>WGS assembly of Ceratopteris richardii.</title>
        <authorList>
            <person name="Marchant D.B."/>
            <person name="Chen G."/>
            <person name="Jenkins J."/>
            <person name="Shu S."/>
            <person name="Leebens-Mack J."/>
            <person name="Grimwood J."/>
            <person name="Schmutz J."/>
            <person name="Soltis P."/>
            <person name="Soltis D."/>
            <person name="Chen Z.-H."/>
        </authorList>
    </citation>
    <scope>NUCLEOTIDE SEQUENCE</scope>
    <source>
        <strain evidence="3">Whitten #5841</strain>
        <tissue evidence="3">Leaf</tissue>
    </source>
</reference>
<evidence type="ECO:0000259" key="2">
    <source>
        <dbReference type="PROSITE" id="PS51140"/>
    </source>
</evidence>
<dbReference type="Gene3D" id="1.10.8.10">
    <property type="entry name" value="DNA helicase RuvA subunit, C-terminal domain"/>
    <property type="match status" value="1"/>
</dbReference>
<dbReference type="GO" id="GO:0043130">
    <property type="term" value="F:ubiquitin binding"/>
    <property type="evidence" value="ECO:0007669"/>
    <property type="project" value="InterPro"/>
</dbReference>
<dbReference type="PANTHER" id="PTHR31245:SF20">
    <property type="entry name" value="F18B13.13 PROTEIN"/>
    <property type="match status" value="1"/>
</dbReference>
<dbReference type="SUPFAM" id="SSF46934">
    <property type="entry name" value="UBA-like"/>
    <property type="match status" value="1"/>
</dbReference>